<evidence type="ECO:0008006" key="5">
    <source>
        <dbReference type="Google" id="ProtNLM"/>
    </source>
</evidence>
<reference evidence="2 4" key="2">
    <citation type="journal article" date="2018" name="FEMS Microbiol. Ecol.">
        <title>Co-invading symbiotic mutualists of Medicago polymorpha retain high ancestral diversity and contain diverse accessory genomes.</title>
        <authorList>
            <person name="Porter S.S."/>
            <person name="Faber-Hammond J.J."/>
            <person name="Friesen M.L."/>
        </authorList>
    </citation>
    <scope>NUCLEOTIDE SEQUENCE [LARGE SCALE GENOMIC DNA]</scope>
    <source>
        <strain evidence="2 4">Str16</strain>
    </source>
</reference>
<keyword evidence="4" id="KW-1185">Reference proteome</keyword>
<evidence type="ECO:0000256" key="1">
    <source>
        <dbReference type="SAM" id="Phobius"/>
    </source>
</evidence>
<accession>A0A508X740</accession>
<evidence type="ECO:0000313" key="4">
    <source>
        <dbReference type="Proteomes" id="UP001190825"/>
    </source>
</evidence>
<dbReference type="Proteomes" id="UP000507954">
    <property type="component" value="Unassembled WGS sequence"/>
</dbReference>
<dbReference type="EMBL" id="NBUC01000039">
    <property type="protein sequence ID" value="PLU07637.1"/>
    <property type="molecule type" value="Genomic_DNA"/>
</dbReference>
<reference evidence="2" key="1">
    <citation type="submission" date="2017-04" db="EMBL/GenBank/DDBJ databases">
        <authorList>
            <person name="Porter S."/>
            <person name="Friesen M.L."/>
            <person name="Faber-Hammond J."/>
        </authorList>
    </citation>
    <scope>NUCLEOTIDE SEQUENCE</scope>
    <source>
        <strain evidence="2">Str16</strain>
    </source>
</reference>
<dbReference type="AlphaFoldDB" id="A0A508X740"/>
<sequence length="69" mass="7475">MPQLLPDPGSLSFLYAAAQSSQSKIDPLGAHSPYDRNVRRMPMSDALFLAAAIAGFVVLARYARILGRL</sequence>
<proteinExistence type="predicted"/>
<organism evidence="3">
    <name type="scientific">Sinorhizobium medicae</name>
    <dbReference type="NCBI Taxonomy" id="110321"/>
    <lineage>
        <taxon>Bacteria</taxon>
        <taxon>Pseudomonadati</taxon>
        <taxon>Pseudomonadota</taxon>
        <taxon>Alphaproteobacteria</taxon>
        <taxon>Hyphomicrobiales</taxon>
        <taxon>Rhizobiaceae</taxon>
        <taxon>Sinorhizobium/Ensifer group</taxon>
        <taxon>Sinorhizobium</taxon>
    </lineage>
</organism>
<feature type="transmembrane region" description="Helical" evidence="1">
    <location>
        <begin position="46"/>
        <end position="63"/>
    </location>
</feature>
<gene>
    <name evidence="2" type="ORF">BMJ33_04340</name>
    <name evidence="3" type="ORF">EMEDMD4_790404</name>
</gene>
<dbReference type="EMBL" id="CABFNB010000149">
    <property type="protein sequence ID" value="VTZ65380.1"/>
    <property type="molecule type" value="Genomic_DNA"/>
</dbReference>
<dbReference type="Proteomes" id="UP001190825">
    <property type="component" value="Unassembled WGS sequence"/>
</dbReference>
<evidence type="ECO:0000313" key="3">
    <source>
        <dbReference type="EMBL" id="VTZ65380.1"/>
    </source>
</evidence>
<name>A0A508X740_9HYPH</name>
<protein>
    <recommendedName>
        <fullName evidence="5">Transmembrane protein</fullName>
    </recommendedName>
</protein>
<keyword evidence="1" id="KW-0472">Membrane</keyword>
<reference evidence="3" key="3">
    <citation type="submission" date="2019-06" db="EMBL/GenBank/DDBJ databases">
        <authorList>
            <person name="Le Quere A."/>
            <person name="Colella S."/>
        </authorList>
    </citation>
    <scope>NUCLEOTIDE SEQUENCE</scope>
    <source>
        <strain evidence="3">EmedicaeMD41</strain>
    </source>
</reference>
<keyword evidence="1" id="KW-1133">Transmembrane helix</keyword>
<evidence type="ECO:0000313" key="2">
    <source>
        <dbReference type="EMBL" id="PLU07637.1"/>
    </source>
</evidence>
<keyword evidence="1" id="KW-0812">Transmembrane</keyword>